<dbReference type="AlphaFoldDB" id="A0A6J7E5N5"/>
<reference evidence="13" key="1">
    <citation type="submission" date="2020-05" db="EMBL/GenBank/DDBJ databases">
        <authorList>
            <person name="Chiriac C."/>
            <person name="Salcher M."/>
            <person name="Ghai R."/>
            <person name="Kavagutti S V."/>
        </authorList>
    </citation>
    <scope>NUCLEOTIDE SEQUENCE</scope>
</reference>
<dbReference type="InterPro" id="IPR017438">
    <property type="entry name" value="ATP-NAD_kinase_N"/>
</dbReference>
<dbReference type="Gene3D" id="3.40.50.10330">
    <property type="entry name" value="Probable inorganic polyphosphate/atp-NAD kinase, domain 1"/>
    <property type="match status" value="1"/>
</dbReference>
<dbReference type="InterPro" id="IPR005218">
    <property type="entry name" value="Diacylglycerol/lipid_kinase"/>
</dbReference>
<dbReference type="PANTHER" id="PTHR12358">
    <property type="entry name" value="SPHINGOSINE KINASE"/>
    <property type="match status" value="1"/>
</dbReference>
<evidence type="ECO:0000256" key="1">
    <source>
        <dbReference type="ARBA" id="ARBA00001946"/>
    </source>
</evidence>
<evidence type="ECO:0000256" key="3">
    <source>
        <dbReference type="ARBA" id="ARBA00022679"/>
    </source>
</evidence>
<dbReference type="InterPro" id="IPR050187">
    <property type="entry name" value="Lipid_Phosphate_FormReg"/>
</dbReference>
<dbReference type="PANTHER" id="PTHR12358:SF106">
    <property type="entry name" value="LIPID KINASE YEGS"/>
    <property type="match status" value="1"/>
</dbReference>
<feature type="domain" description="DAGKc" evidence="12">
    <location>
        <begin position="1"/>
        <end position="129"/>
    </location>
</feature>
<evidence type="ECO:0000256" key="10">
    <source>
        <dbReference type="ARBA" id="ARBA00023209"/>
    </source>
</evidence>
<keyword evidence="8" id="KW-0460">Magnesium</keyword>
<comment type="cofactor">
    <cofactor evidence="1">
        <name>Mg(2+)</name>
        <dbReference type="ChEBI" id="CHEBI:18420"/>
    </cofactor>
</comment>
<keyword evidence="4" id="KW-0479">Metal-binding</keyword>
<dbReference type="SMART" id="SM00046">
    <property type="entry name" value="DAGKc"/>
    <property type="match status" value="1"/>
</dbReference>
<keyword evidence="10" id="KW-0594">Phospholipid biosynthesis</keyword>
<dbReference type="EMBL" id="CAFBLW010000054">
    <property type="protein sequence ID" value="CAB4877981.1"/>
    <property type="molecule type" value="Genomic_DNA"/>
</dbReference>
<evidence type="ECO:0000256" key="8">
    <source>
        <dbReference type="ARBA" id="ARBA00022842"/>
    </source>
</evidence>
<dbReference type="NCBIfam" id="TIGR00147">
    <property type="entry name" value="YegS/Rv2252/BmrU family lipid kinase"/>
    <property type="match status" value="1"/>
</dbReference>
<keyword evidence="2" id="KW-0444">Lipid biosynthesis</keyword>
<evidence type="ECO:0000313" key="13">
    <source>
        <dbReference type="EMBL" id="CAB4877981.1"/>
    </source>
</evidence>
<evidence type="ECO:0000256" key="5">
    <source>
        <dbReference type="ARBA" id="ARBA00022741"/>
    </source>
</evidence>
<keyword evidence="6" id="KW-0418">Kinase</keyword>
<evidence type="ECO:0000259" key="12">
    <source>
        <dbReference type="PROSITE" id="PS50146"/>
    </source>
</evidence>
<organism evidence="13">
    <name type="scientific">freshwater metagenome</name>
    <dbReference type="NCBI Taxonomy" id="449393"/>
    <lineage>
        <taxon>unclassified sequences</taxon>
        <taxon>metagenomes</taxon>
        <taxon>ecological metagenomes</taxon>
    </lineage>
</organism>
<dbReference type="GO" id="GO:0004143">
    <property type="term" value="F:ATP-dependent diacylglycerol kinase activity"/>
    <property type="evidence" value="ECO:0007669"/>
    <property type="project" value="TreeGrafter"/>
</dbReference>
<dbReference type="InterPro" id="IPR045540">
    <property type="entry name" value="YegS/DAGK_C"/>
</dbReference>
<dbReference type="Pfam" id="PF00781">
    <property type="entry name" value="DAGK_cat"/>
    <property type="match status" value="1"/>
</dbReference>
<protein>
    <submittedName>
        <fullName evidence="13">Unannotated protein</fullName>
    </submittedName>
</protein>
<dbReference type="Gene3D" id="2.60.200.40">
    <property type="match status" value="1"/>
</dbReference>
<evidence type="ECO:0000256" key="7">
    <source>
        <dbReference type="ARBA" id="ARBA00022840"/>
    </source>
</evidence>
<dbReference type="InterPro" id="IPR001206">
    <property type="entry name" value="Diacylglycerol_kinase_cat_dom"/>
</dbReference>
<dbReference type="GO" id="GO:0008654">
    <property type="term" value="P:phospholipid biosynthetic process"/>
    <property type="evidence" value="ECO:0007669"/>
    <property type="project" value="UniProtKB-KW"/>
</dbReference>
<evidence type="ECO:0000256" key="2">
    <source>
        <dbReference type="ARBA" id="ARBA00022516"/>
    </source>
</evidence>
<dbReference type="GO" id="GO:0005524">
    <property type="term" value="F:ATP binding"/>
    <property type="evidence" value="ECO:0007669"/>
    <property type="project" value="UniProtKB-KW"/>
</dbReference>
<dbReference type="GO" id="GO:0046872">
    <property type="term" value="F:metal ion binding"/>
    <property type="evidence" value="ECO:0007669"/>
    <property type="project" value="UniProtKB-KW"/>
</dbReference>
<evidence type="ECO:0000256" key="6">
    <source>
        <dbReference type="ARBA" id="ARBA00022777"/>
    </source>
</evidence>
<evidence type="ECO:0000256" key="11">
    <source>
        <dbReference type="ARBA" id="ARBA00023264"/>
    </source>
</evidence>
<evidence type="ECO:0000256" key="4">
    <source>
        <dbReference type="ARBA" id="ARBA00022723"/>
    </source>
</evidence>
<keyword evidence="9" id="KW-0443">Lipid metabolism</keyword>
<proteinExistence type="predicted"/>
<accession>A0A6J7E5N5</accession>
<keyword evidence="3" id="KW-0808">Transferase</keyword>
<name>A0A6J7E5N5_9ZZZZ</name>
<gene>
    <name evidence="13" type="ORF">UFOPK3461_00718</name>
</gene>
<dbReference type="PROSITE" id="PS50146">
    <property type="entry name" value="DAGK"/>
    <property type="match status" value="1"/>
</dbReference>
<dbReference type="SUPFAM" id="SSF111331">
    <property type="entry name" value="NAD kinase/diacylglycerol kinase-like"/>
    <property type="match status" value="1"/>
</dbReference>
<dbReference type="InterPro" id="IPR016064">
    <property type="entry name" value="NAD/diacylglycerol_kinase_sf"/>
</dbReference>
<keyword evidence="5" id="KW-0547">Nucleotide-binding</keyword>
<keyword evidence="7" id="KW-0067">ATP-binding</keyword>
<keyword evidence="11" id="KW-1208">Phospholipid metabolism</keyword>
<sequence>MFAVVVNPVSGKGRGAVLGAEVTGYMHSHQVPYTLITASTSDALLHNLQSLSDALDLDGIIAVGGDGLVHLVLQVAAPKSIPFTVVPAGTGNDFARTIGTENATVEKILRNALETNPSKIDLGLVDSEYFGAVLSTGFDSVVNERANNLRWPKGPTRYNAAMVLELPKFAPIKYEITTESRSFEVRAMLIAIGNGSSYGGGMRVCPGADIRDGLFDVMILHPISKLEFLRIFPSVYIGEHIHHDQVETFRTRTISISSKAVAYADGERIGQLPVKAECIEAAALAWSL</sequence>
<dbReference type="Pfam" id="PF19279">
    <property type="entry name" value="YegS_C"/>
    <property type="match status" value="1"/>
</dbReference>
<dbReference type="GO" id="GO:0005886">
    <property type="term" value="C:plasma membrane"/>
    <property type="evidence" value="ECO:0007669"/>
    <property type="project" value="TreeGrafter"/>
</dbReference>
<evidence type="ECO:0000256" key="9">
    <source>
        <dbReference type="ARBA" id="ARBA00023098"/>
    </source>
</evidence>